<keyword evidence="3 5" id="KW-0808">Transferase</keyword>
<feature type="domain" description="Glycosyltransferase 2-like" evidence="4">
    <location>
        <begin position="6"/>
        <end position="140"/>
    </location>
</feature>
<dbReference type="EMBL" id="SWLG01000016">
    <property type="protein sequence ID" value="TLS35772.1"/>
    <property type="molecule type" value="Genomic_DNA"/>
</dbReference>
<dbReference type="Proteomes" id="UP000308230">
    <property type="component" value="Unassembled WGS sequence"/>
</dbReference>
<dbReference type="AlphaFoldDB" id="A0A5R9EWY2"/>
<dbReference type="PANTHER" id="PTHR22916">
    <property type="entry name" value="GLYCOSYLTRANSFERASE"/>
    <property type="match status" value="1"/>
</dbReference>
<evidence type="ECO:0000256" key="1">
    <source>
        <dbReference type="ARBA" id="ARBA00006739"/>
    </source>
</evidence>
<protein>
    <submittedName>
        <fullName evidence="5">Glycosyltransferase</fullName>
    </submittedName>
</protein>
<comment type="caution">
    <text evidence="5">The sequence shown here is derived from an EMBL/GenBank/DDBJ whole genome shotgun (WGS) entry which is preliminary data.</text>
</comment>
<dbReference type="GO" id="GO:0016757">
    <property type="term" value="F:glycosyltransferase activity"/>
    <property type="evidence" value="ECO:0007669"/>
    <property type="project" value="UniProtKB-KW"/>
</dbReference>
<sequence>MRTKVSVIIPVFNSEKYIAQCIEALINQTLEQCEFIFVNDGSNDKSKNIIENYCKKDKRIILINQENQGVSTARNSGLDIASGDYVGFVDSDDFVERDMYSFLYEKVMENDCDVILCNFQSDNEERTTTTRYPFRVNEKLDSDYIEEELLPYFLKADNCNTVCNKLYKNKLITEQNIRFPVGVPLGEDGMFNMIYFSHARSARYIDYTGYHYRDVLGSATKNILEKDYFQRAEEVYLAKLPEIVTEKYNETKIKEYKSHKLIRNVMSFIHLYFYSTQELTFRKRYNYVKRMVNSEHVKEALSMQYHSLYKTVGRYERFLLDMIKRKSIAGLYCVTAYSRFRNKYGG</sequence>
<evidence type="ECO:0000313" key="6">
    <source>
        <dbReference type="Proteomes" id="UP000308230"/>
    </source>
</evidence>
<evidence type="ECO:0000313" key="5">
    <source>
        <dbReference type="EMBL" id="TLS35772.1"/>
    </source>
</evidence>
<accession>A0A5R9EWY2</accession>
<keyword evidence="6" id="KW-1185">Reference proteome</keyword>
<keyword evidence="2" id="KW-0328">Glycosyltransferase</keyword>
<dbReference type="SUPFAM" id="SSF53448">
    <property type="entry name" value="Nucleotide-diphospho-sugar transferases"/>
    <property type="match status" value="1"/>
</dbReference>
<dbReference type="RefSeq" id="WP_138128392.1">
    <property type="nucleotide sequence ID" value="NZ_SWLG01000016.1"/>
</dbReference>
<dbReference type="InterPro" id="IPR001173">
    <property type="entry name" value="Glyco_trans_2-like"/>
</dbReference>
<reference evidence="5 6" key="1">
    <citation type="submission" date="2019-04" db="EMBL/GenBank/DDBJ databases">
        <title>Bacillus caeni sp. nov., a bacterium isolated from mangrove sediment.</title>
        <authorList>
            <person name="Huang H."/>
            <person name="Mo K."/>
            <person name="Hu Y."/>
        </authorList>
    </citation>
    <scope>NUCLEOTIDE SEQUENCE [LARGE SCALE GENOMIC DNA]</scope>
    <source>
        <strain evidence="5 6">HB172195</strain>
    </source>
</reference>
<dbReference type="Pfam" id="PF00535">
    <property type="entry name" value="Glycos_transf_2"/>
    <property type="match status" value="1"/>
</dbReference>
<dbReference type="OrthoDB" id="396512at2"/>
<evidence type="ECO:0000256" key="2">
    <source>
        <dbReference type="ARBA" id="ARBA00022676"/>
    </source>
</evidence>
<evidence type="ECO:0000259" key="4">
    <source>
        <dbReference type="Pfam" id="PF00535"/>
    </source>
</evidence>
<dbReference type="Gene3D" id="3.90.550.10">
    <property type="entry name" value="Spore Coat Polysaccharide Biosynthesis Protein SpsA, Chain A"/>
    <property type="match status" value="1"/>
</dbReference>
<dbReference type="InterPro" id="IPR029044">
    <property type="entry name" value="Nucleotide-diphossugar_trans"/>
</dbReference>
<proteinExistence type="inferred from homology"/>
<gene>
    <name evidence="5" type="ORF">FCL54_18320</name>
</gene>
<dbReference type="PANTHER" id="PTHR22916:SF51">
    <property type="entry name" value="GLYCOSYLTRANSFERASE EPSH-RELATED"/>
    <property type="match status" value="1"/>
</dbReference>
<name>A0A5R9EWY2_9BACL</name>
<comment type="similarity">
    <text evidence="1">Belongs to the glycosyltransferase 2 family.</text>
</comment>
<organism evidence="5 6">
    <name type="scientific">Exobacillus caeni</name>
    <dbReference type="NCBI Taxonomy" id="2574798"/>
    <lineage>
        <taxon>Bacteria</taxon>
        <taxon>Bacillati</taxon>
        <taxon>Bacillota</taxon>
        <taxon>Bacilli</taxon>
        <taxon>Bacillales</taxon>
        <taxon>Guptibacillaceae</taxon>
        <taxon>Exobacillus</taxon>
    </lineage>
</organism>
<evidence type="ECO:0000256" key="3">
    <source>
        <dbReference type="ARBA" id="ARBA00022679"/>
    </source>
</evidence>
<dbReference type="CDD" id="cd00761">
    <property type="entry name" value="Glyco_tranf_GTA_type"/>
    <property type="match status" value="1"/>
</dbReference>